<dbReference type="GO" id="GO:0003676">
    <property type="term" value="F:nucleic acid binding"/>
    <property type="evidence" value="ECO:0007669"/>
    <property type="project" value="InterPro"/>
</dbReference>
<dbReference type="InterPro" id="IPR044730">
    <property type="entry name" value="RNase_H-like_dom_plant"/>
</dbReference>
<dbReference type="InterPro" id="IPR012337">
    <property type="entry name" value="RNaseH-like_sf"/>
</dbReference>
<sequence length="126" mass="14529">MGRRRYGVLRDHEGLTWCYFSKKIGIADPLTAELLAVKEALILFKSSPYSQRSALRLECDSSIAVLWIKNVQTVPEIFKDIVNTILKIRSELEWGIFLIPREENGFADYLAKRGLSNDKDLLVWKK</sequence>
<keyword evidence="3" id="KW-1185">Reference proteome</keyword>
<dbReference type="Proteomes" id="UP001165190">
    <property type="component" value="Unassembled WGS sequence"/>
</dbReference>
<gene>
    <name evidence="2" type="ORF">HRI_004677600</name>
</gene>
<dbReference type="InterPro" id="IPR053151">
    <property type="entry name" value="RNase_H-like"/>
</dbReference>
<dbReference type="InterPro" id="IPR036397">
    <property type="entry name" value="RNaseH_sf"/>
</dbReference>
<dbReference type="Gene3D" id="3.30.420.10">
    <property type="entry name" value="Ribonuclease H-like superfamily/Ribonuclease H"/>
    <property type="match status" value="1"/>
</dbReference>
<comment type="caution">
    <text evidence="2">The sequence shown here is derived from an EMBL/GenBank/DDBJ whole genome shotgun (WGS) entry which is preliminary data.</text>
</comment>
<protein>
    <recommendedName>
        <fullName evidence="1">RNase H type-1 domain-containing protein</fullName>
    </recommendedName>
</protein>
<dbReference type="PANTHER" id="PTHR47723:SF22">
    <property type="entry name" value="RNASE H TYPE-1 DOMAIN-CONTAINING PROTEIN"/>
    <property type="match status" value="1"/>
</dbReference>
<evidence type="ECO:0000313" key="2">
    <source>
        <dbReference type="EMBL" id="GMJ10084.1"/>
    </source>
</evidence>
<reference evidence="2" key="1">
    <citation type="submission" date="2023-05" db="EMBL/GenBank/DDBJ databases">
        <title>Genome and transcriptome analyses reveal genes involved in the formation of fine ridges on petal epidermal cells in Hibiscus trionum.</title>
        <authorList>
            <person name="Koshimizu S."/>
            <person name="Masuda S."/>
            <person name="Ishii T."/>
            <person name="Shirasu K."/>
            <person name="Hoshino A."/>
            <person name="Arita M."/>
        </authorList>
    </citation>
    <scope>NUCLEOTIDE SEQUENCE</scope>
    <source>
        <strain evidence="2">Hamamatsu line</strain>
    </source>
</reference>
<dbReference type="CDD" id="cd06222">
    <property type="entry name" value="RNase_H_like"/>
    <property type="match status" value="1"/>
</dbReference>
<dbReference type="Pfam" id="PF13456">
    <property type="entry name" value="RVT_3"/>
    <property type="match status" value="1"/>
</dbReference>
<dbReference type="GO" id="GO:0004523">
    <property type="term" value="F:RNA-DNA hybrid ribonuclease activity"/>
    <property type="evidence" value="ECO:0007669"/>
    <property type="project" value="InterPro"/>
</dbReference>
<name>A0A9W7JAX9_HIBTR</name>
<organism evidence="2 3">
    <name type="scientific">Hibiscus trionum</name>
    <name type="common">Flower of an hour</name>
    <dbReference type="NCBI Taxonomy" id="183268"/>
    <lineage>
        <taxon>Eukaryota</taxon>
        <taxon>Viridiplantae</taxon>
        <taxon>Streptophyta</taxon>
        <taxon>Embryophyta</taxon>
        <taxon>Tracheophyta</taxon>
        <taxon>Spermatophyta</taxon>
        <taxon>Magnoliopsida</taxon>
        <taxon>eudicotyledons</taxon>
        <taxon>Gunneridae</taxon>
        <taxon>Pentapetalae</taxon>
        <taxon>rosids</taxon>
        <taxon>malvids</taxon>
        <taxon>Malvales</taxon>
        <taxon>Malvaceae</taxon>
        <taxon>Malvoideae</taxon>
        <taxon>Hibiscus</taxon>
    </lineage>
</organism>
<dbReference type="SUPFAM" id="SSF53098">
    <property type="entry name" value="Ribonuclease H-like"/>
    <property type="match status" value="1"/>
</dbReference>
<dbReference type="PANTHER" id="PTHR47723">
    <property type="entry name" value="OS05G0353850 PROTEIN"/>
    <property type="match status" value="1"/>
</dbReference>
<proteinExistence type="predicted"/>
<evidence type="ECO:0000313" key="3">
    <source>
        <dbReference type="Proteomes" id="UP001165190"/>
    </source>
</evidence>
<dbReference type="InterPro" id="IPR002156">
    <property type="entry name" value="RNaseH_domain"/>
</dbReference>
<dbReference type="EMBL" id="BSYR01000056">
    <property type="protein sequence ID" value="GMJ10084.1"/>
    <property type="molecule type" value="Genomic_DNA"/>
</dbReference>
<accession>A0A9W7JAX9</accession>
<feature type="domain" description="RNase H type-1" evidence="1">
    <location>
        <begin position="7"/>
        <end position="113"/>
    </location>
</feature>
<dbReference type="AlphaFoldDB" id="A0A9W7JAX9"/>
<evidence type="ECO:0000259" key="1">
    <source>
        <dbReference type="Pfam" id="PF13456"/>
    </source>
</evidence>
<dbReference type="OrthoDB" id="931425at2759"/>